<proteinExistence type="predicted"/>
<dbReference type="KEGG" id="buz:AYM40_30295"/>
<name>A0A160FTJ4_9BURK</name>
<dbReference type="EMBL" id="CP014579">
    <property type="protein sequence ID" value="ANB76500.1"/>
    <property type="molecule type" value="Genomic_DNA"/>
</dbReference>
<keyword evidence="2" id="KW-1185">Reference proteome</keyword>
<dbReference type="RefSeq" id="WP_063499723.1">
    <property type="nucleotide sequence ID" value="NZ_CP014579.1"/>
</dbReference>
<dbReference type="OrthoDB" id="9152922at2"/>
<gene>
    <name evidence="1" type="ORF">AYM40_30295</name>
</gene>
<dbReference type="InterPro" id="IPR021769">
    <property type="entry name" value="DUF3331"/>
</dbReference>
<dbReference type="AlphaFoldDB" id="A0A160FTJ4"/>
<evidence type="ECO:0000313" key="2">
    <source>
        <dbReference type="Proteomes" id="UP000076852"/>
    </source>
</evidence>
<accession>A0A160FTJ4</accession>
<sequence>MLLLNPACDPWQRTVGALSSWPDGEPTLPGATGHFPIKHAATESKGKSPCVSGGLGLVKVIERLNETTAVIDWRDSTAGCYTEQVWRVCVARVTGQCALSGAAIKKGDAVYRPRTNRNLRANAAFMILSSELDNAFSLVDC</sequence>
<evidence type="ECO:0008006" key="3">
    <source>
        <dbReference type="Google" id="ProtNLM"/>
    </source>
</evidence>
<evidence type="ECO:0000313" key="1">
    <source>
        <dbReference type="EMBL" id="ANB76500.1"/>
    </source>
</evidence>
<organism evidence="1 2">
    <name type="scientific">Paraburkholderia phytofirmans OLGA172</name>
    <dbReference type="NCBI Taxonomy" id="1417228"/>
    <lineage>
        <taxon>Bacteria</taxon>
        <taxon>Pseudomonadati</taxon>
        <taxon>Pseudomonadota</taxon>
        <taxon>Betaproteobacteria</taxon>
        <taxon>Burkholderiales</taxon>
        <taxon>Burkholderiaceae</taxon>
        <taxon>Paraburkholderia</taxon>
    </lineage>
</organism>
<protein>
    <recommendedName>
        <fullName evidence="3">DUF3331 domain-containing protein</fullName>
    </recommendedName>
</protein>
<reference evidence="1 2" key="1">
    <citation type="journal article" date="2016" name="Gene">
        <title>PacBio SMRT assembly of a complex multi-replicon genome reveals chlorocatechol degradative operon in a region of genome plasticity.</title>
        <authorList>
            <person name="Ricker N."/>
            <person name="Shen S.Y."/>
            <person name="Goordial J."/>
            <person name="Jin S."/>
            <person name="Fulthorpe R.R."/>
        </authorList>
    </citation>
    <scope>NUCLEOTIDE SEQUENCE [LARGE SCALE GENOMIC DNA]</scope>
    <source>
        <strain evidence="1 2">OLGA172</strain>
    </source>
</reference>
<dbReference type="Pfam" id="PF11811">
    <property type="entry name" value="DUF3331"/>
    <property type="match status" value="1"/>
</dbReference>
<dbReference type="Proteomes" id="UP000076852">
    <property type="component" value="Chromosome 2"/>
</dbReference>